<dbReference type="Pfam" id="PF00528">
    <property type="entry name" value="BPD_transp_1"/>
    <property type="match status" value="1"/>
</dbReference>
<evidence type="ECO:0000256" key="7">
    <source>
        <dbReference type="ARBA" id="ARBA00022692"/>
    </source>
</evidence>
<dbReference type="PANTHER" id="PTHR32243">
    <property type="entry name" value="MALTOSE TRANSPORT SYSTEM PERMEASE-RELATED"/>
    <property type="match status" value="1"/>
</dbReference>
<keyword evidence="6" id="KW-0762">Sugar transport</keyword>
<feature type="transmembrane region" description="Helical" evidence="11">
    <location>
        <begin position="105"/>
        <end position="130"/>
    </location>
</feature>
<dbReference type="InterPro" id="IPR035906">
    <property type="entry name" value="MetI-like_sf"/>
</dbReference>
<dbReference type="GO" id="GO:0015423">
    <property type="term" value="F:ABC-type maltose transporter activity"/>
    <property type="evidence" value="ECO:0007669"/>
    <property type="project" value="TreeGrafter"/>
</dbReference>
<organism evidence="13">
    <name type="scientific">Thermosulfidibacter takaii</name>
    <dbReference type="NCBI Taxonomy" id="412593"/>
    <lineage>
        <taxon>Bacteria</taxon>
        <taxon>Pseudomonadati</taxon>
        <taxon>Thermosulfidibacterota</taxon>
        <taxon>Thermosulfidibacteria</taxon>
        <taxon>Thermosulfidibacterales</taxon>
        <taxon>Thermosulfidibacteraceae</taxon>
    </lineage>
</organism>
<evidence type="ECO:0000256" key="5">
    <source>
        <dbReference type="ARBA" id="ARBA00022475"/>
    </source>
</evidence>
<evidence type="ECO:0000256" key="9">
    <source>
        <dbReference type="ARBA" id="ARBA00023136"/>
    </source>
</evidence>
<name>A0A7C0Y896_9BACT</name>
<dbReference type="PANTHER" id="PTHR32243:SF50">
    <property type="entry name" value="MALTOSE_MALTODEXTRIN TRANSPORT SYSTEM PERMEASE PROTEIN MALG"/>
    <property type="match status" value="1"/>
</dbReference>
<dbReference type="EMBL" id="DQWS01000120">
    <property type="protein sequence ID" value="HDD53049.1"/>
    <property type="molecule type" value="Genomic_DNA"/>
</dbReference>
<comment type="subcellular location">
    <subcellularLocation>
        <location evidence="2 11">Cell membrane</location>
        <topology evidence="2 11">Multi-pass membrane protein</topology>
    </subcellularLocation>
</comment>
<evidence type="ECO:0000259" key="12">
    <source>
        <dbReference type="PROSITE" id="PS50928"/>
    </source>
</evidence>
<dbReference type="InterPro" id="IPR050901">
    <property type="entry name" value="BP-dep_ABC_trans_perm"/>
</dbReference>
<comment type="function">
    <text evidence="1">Part of the ABC transporter complex MalEFGK involved in maltose/maltodextrin import. Probably responsible for the translocation of the substrate across the membrane.</text>
</comment>
<gene>
    <name evidence="13" type="ORF">ENF32_03145</name>
</gene>
<feature type="transmembrane region" description="Helical" evidence="11">
    <location>
        <begin position="71"/>
        <end position="93"/>
    </location>
</feature>
<dbReference type="Gene3D" id="1.10.3720.10">
    <property type="entry name" value="MetI-like"/>
    <property type="match status" value="1"/>
</dbReference>
<reference evidence="13" key="1">
    <citation type="journal article" date="2020" name="mSystems">
        <title>Genome- and Community-Level Interaction Insights into Carbon Utilization and Element Cycling Functions of Hydrothermarchaeota in Hydrothermal Sediment.</title>
        <authorList>
            <person name="Zhou Z."/>
            <person name="Liu Y."/>
            <person name="Xu W."/>
            <person name="Pan J."/>
            <person name="Luo Z.H."/>
            <person name="Li M."/>
        </authorList>
    </citation>
    <scope>NUCLEOTIDE SEQUENCE [LARGE SCALE GENOMIC DNA]</scope>
    <source>
        <strain evidence="13">HyVt-115</strain>
    </source>
</reference>
<keyword evidence="8 11" id="KW-1133">Transmembrane helix</keyword>
<evidence type="ECO:0000256" key="4">
    <source>
        <dbReference type="ARBA" id="ARBA00022448"/>
    </source>
</evidence>
<sequence>MARSVPYILLIISSLPILSMYLWLFMSSLSSKVMFGFIPAGITVRNWRFLWEPIQMGGAAHLSVWKATWNTLIFALMVMLLVVLVATLAGFALSRMQFRGRESLMRLIIILHAFPGITLLIAIFYVLYFLTRVTHLKFLDSLWGVALVKASLEIPWSAWIIKGFFDNIPWEVEWSAYIDGCNRFQAWYKVILPQLKPGIAAISIFSFLAGWGEFIYLYTFIFSQENQTLSLLIKALIGEFRFTDYGLLAAVSLFYIFPVLVFFIFTQKGLMQVSAGGIKGGR</sequence>
<proteinExistence type="inferred from homology"/>
<feature type="domain" description="ABC transmembrane type-1" evidence="12">
    <location>
        <begin position="68"/>
        <end position="266"/>
    </location>
</feature>
<comment type="similarity">
    <text evidence="3">Belongs to the binding-protein-dependent transport system permease family. MalFG subfamily.</text>
</comment>
<accession>A0A7C0Y896</accession>
<evidence type="ECO:0000256" key="8">
    <source>
        <dbReference type="ARBA" id="ARBA00022989"/>
    </source>
</evidence>
<evidence type="ECO:0000313" key="13">
    <source>
        <dbReference type="EMBL" id="HDD53049.1"/>
    </source>
</evidence>
<feature type="transmembrane region" description="Helical" evidence="11">
    <location>
        <begin position="242"/>
        <end position="265"/>
    </location>
</feature>
<dbReference type="AlphaFoldDB" id="A0A7C0Y896"/>
<keyword evidence="7 11" id="KW-0812">Transmembrane</keyword>
<evidence type="ECO:0000256" key="1">
    <source>
        <dbReference type="ARBA" id="ARBA00002264"/>
    </source>
</evidence>
<protein>
    <recommendedName>
        <fullName evidence="10">Maltose/maltodextrin transport system permease protein MalG</fullName>
    </recommendedName>
</protein>
<feature type="transmembrane region" description="Helical" evidence="11">
    <location>
        <begin position="199"/>
        <end position="222"/>
    </location>
</feature>
<keyword evidence="4 11" id="KW-0813">Transport</keyword>
<comment type="caution">
    <text evidence="13">The sequence shown here is derived from an EMBL/GenBank/DDBJ whole genome shotgun (WGS) entry which is preliminary data.</text>
</comment>
<feature type="transmembrane region" description="Helical" evidence="11">
    <location>
        <begin position="6"/>
        <end position="26"/>
    </location>
</feature>
<keyword evidence="5" id="KW-1003">Cell membrane</keyword>
<dbReference type="PROSITE" id="PS50928">
    <property type="entry name" value="ABC_TM1"/>
    <property type="match status" value="1"/>
</dbReference>
<dbReference type="InterPro" id="IPR000515">
    <property type="entry name" value="MetI-like"/>
</dbReference>
<dbReference type="SUPFAM" id="SSF161098">
    <property type="entry name" value="MetI-like"/>
    <property type="match status" value="1"/>
</dbReference>
<keyword evidence="9 11" id="KW-0472">Membrane</keyword>
<dbReference type="CDD" id="cd06261">
    <property type="entry name" value="TM_PBP2"/>
    <property type="match status" value="1"/>
</dbReference>
<dbReference type="GO" id="GO:0042956">
    <property type="term" value="P:maltodextrin transmembrane transport"/>
    <property type="evidence" value="ECO:0007669"/>
    <property type="project" value="TreeGrafter"/>
</dbReference>
<evidence type="ECO:0000256" key="11">
    <source>
        <dbReference type="RuleBase" id="RU363032"/>
    </source>
</evidence>
<evidence type="ECO:0000256" key="2">
    <source>
        <dbReference type="ARBA" id="ARBA00004651"/>
    </source>
</evidence>
<dbReference type="GO" id="GO:0005886">
    <property type="term" value="C:plasma membrane"/>
    <property type="evidence" value="ECO:0007669"/>
    <property type="project" value="UniProtKB-SubCell"/>
</dbReference>
<evidence type="ECO:0000256" key="6">
    <source>
        <dbReference type="ARBA" id="ARBA00022597"/>
    </source>
</evidence>
<evidence type="ECO:0000256" key="3">
    <source>
        <dbReference type="ARBA" id="ARBA00009047"/>
    </source>
</evidence>
<evidence type="ECO:0000256" key="10">
    <source>
        <dbReference type="ARBA" id="ARBA00041109"/>
    </source>
</evidence>
<dbReference type="Proteomes" id="UP000885690">
    <property type="component" value="Unassembled WGS sequence"/>
</dbReference>